<feature type="transmembrane region" description="Helical" evidence="1">
    <location>
        <begin position="35"/>
        <end position="58"/>
    </location>
</feature>
<dbReference type="Proteomes" id="UP000248706">
    <property type="component" value="Unassembled WGS sequence"/>
</dbReference>
<comment type="caution">
    <text evidence="2">The sequence shown here is derived from an EMBL/GenBank/DDBJ whole genome shotgun (WGS) entry which is preliminary data.</text>
</comment>
<proteinExistence type="predicted"/>
<keyword evidence="1" id="KW-1133">Transmembrane helix</keyword>
<protein>
    <submittedName>
        <fullName evidence="2">Uncharacterized protein</fullName>
    </submittedName>
</protein>
<reference evidence="2 3" key="1">
    <citation type="submission" date="2016-08" db="EMBL/GenBank/DDBJ databases">
        <title>Analysis of Carbohydrate Active Enzymes in Thermogemmatispora T81 Reveals Carbohydrate Degradation Ability.</title>
        <authorList>
            <person name="Tomazini A."/>
            <person name="Lal S."/>
            <person name="Stott M."/>
            <person name="Henrissat B."/>
            <person name="Polikarpov I."/>
            <person name="Sparling R."/>
            <person name="Levin D.B."/>
        </authorList>
    </citation>
    <scope>NUCLEOTIDE SEQUENCE [LARGE SCALE GENOMIC DNA]</scope>
    <source>
        <strain evidence="2 3">T81</strain>
    </source>
</reference>
<sequence length="60" mass="6589">MSLRSAAQLLWLTSELLLIVWLACRLFCCRPAPGCAYSCGAISRSPPFLLLCAVVFFLPV</sequence>
<evidence type="ECO:0000256" key="1">
    <source>
        <dbReference type="SAM" id="Phobius"/>
    </source>
</evidence>
<accession>A0A328VFD0</accession>
<dbReference type="EMBL" id="MCIF01000002">
    <property type="protein sequence ID" value="RAQ96257.1"/>
    <property type="molecule type" value="Genomic_DNA"/>
</dbReference>
<keyword evidence="3" id="KW-1185">Reference proteome</keyword>
<organism evidence="2 3">
    <name type="scientific">Thermogemmatispora tikiterensis</name>
    <dbReference type="NCBI Taxonomy" id="1825093"/>
    <lineage>
        <taxon>Bacteria</taxon>
        <taxon>Bacillati</taxon>
        <taxon>Chloroflexota</taxon>
        <taxon>Ktedonobacteria</taxon>
        <taxon>Thermogemmatisporales</taxon>
        <taxon>Thermogemmatisporaceae</taxon>
        <taxon>Thermogemmatispora</taxon>
    </lineage>
</organism>
<feature type="transmembrane region" description="Helical" evidence="1">
    <location>
        <begin position="6"/>
        <end position="28"/>
    </location>
</feature>
<evidence type="ECO:0000313" key="2">
    <source>
        <dbReference type="EMBL" id="RAQ96257.1"/>
    </source>
</evidence>
<evidence type="ECO:0000313" key="3">
    <source>
        <dbReference type="Proteomes" id="UP000248706"/>
    </source>
</evidence>
<dbReference type="AlphaFoldDB" id="A0A328VFD0"/>
<name>A0A328VFD0_9CHLR</name>
<keyword evidence="1" id="KW-0472">Membrane</keyword>
<keyword evidence="1" id="KW-0812">Transmembrane</keyword>
<gene>
    <name evidence="2" type="ORF">A4R35_11995</name>
</gene>